<keyword evidence="1" id="KW-0040">ANK repeat</keyword>
<dbReference type="SMART" id="SM00248">
    <property type="entry name" value="ANK"/>
    <property type="match status" value="7"/>
</dbReference>
<reference evidence="4 5" key="1">
    <citation type="journal article" date="2019" name="Sci. Rep.">
        <title>Nanopore sequencing improves the draft genome of the human pathogenic amoeba Naegleria fowleri.</title>
        <authorList>
            <person name="Liechti N."/>
            <person name="Schurch N."/>
            <person name="Bruggmann R."/>
            <person name="Wittwer M."/>
        </authorList>
    </citation>
    <scope>NUCLEOTIDE SEQUENCE [LARGE SCALE GENOMIC DNA]</scope>
    <source>
        <strain evidence="4 5">ATCC 30894</strain>
    </source>
</reference>
<dbReference type="Pfam" id="PF00615">
    <property type="entry name" value="RGS"/>
    <property type="match status" value="1"/>
</dbReference>
<dbReference type="InterPro" id="IPR036770">
    <property type="entry name" value="Ankyrin_rpt-contain_sf"/>
</dbReference>
<feature type="region of interest" description="Disordered" evidence="2">
    <location>
        <begin position="1"/>
        <end position="28"/>
    </location>
</feature>
<dbReference type="VEuPathDB" id="AmoebaDB:FDP41_008282"/>
<evidence type="ECO:0000256" key="2">
    <source>
        <dbReference type="SAM" id="MobiDB-lite"/>
    </source>
</evidence>
<dbReference type="Pfam" id="PF01852">
    <property type="entry name" value="START"/>
    <property type="match status" value="1"/>
</dbReference>
<name>A0A6A5BHQ9_NAEFO</name>
<dbReference type="Gene3D" id="3.30.530.20">
    <property type="match status" value="1"/>
</dbReference>
<dbReference type="VEuPathDB" id="AmoebaDB:NfTy_090830"/>
<dbReference type="InterPro" id="IPR002913">
    <property type="entry name" value="START_lipid-bd_dom"/>
</dbReference>
<dbReference type="Proteomes" id="UP000444721">
    <property type="component" value="Unassembled WGS sequence"/>
</dbReference>
<keyword evidence="5" id="KW-1185">Reference proteome</keyword>
<feature type="repeat" description="ANK" evidence="1">
    <location>
        <begin position="187"/>
        <end position="208"/>
    </location>
</feature>
<dbReference type="PROSITE" id="PS50297">
    <property type="entry name" value="ANK_REP_REGION"/>
    <property type="match status" value="1"/>
</dbReference>
<dbReference type="InterPro" id="IPR044926">
    <property type="entry name" value="RGS_subdomain_2"/>
</dbReference>
<feature type="repeat" description="ANK" evidence="1">
    <location>
        <begin position="81"/>
        <end position="114"/>
    </location>
</feature>
<dbReference type="OrthoDB" id="448455at2759"/>
<dbReference type="SUPFAM" id="SSF48403">
    <property type="entry name" value="Ankyrin repeat"/>
    <property type="match status" value="1"/>
</dbReference>
<dbReference type="SMART" id="SM00315">
    <property type="entry name" value="RGS"/>
    <property type="match status" value="1"/>
</dbReference>
<dbReference type="VEuPathDB" id="AmoebaDB:NF0002550"/>
<sequence>MSVAINNSYSDSSSIQQQPSTSSTIPAGIMTSPISLQRRQVLHKLLKDQHLETLSEELNRDKNSIIGTFNVDSWYALDNENGKTLLMTAVQEGNIQMIRLLHKQFGADLNFVDRLQRSSVYYCVELKHYHKSETILEYLIANQAKCNVVNSEGHSPFYVALQHNNLPAANLLFTEGNANVNEVIDKEGNTALHEAVKNGNTATVNFLVTQCSADLIQPNNKGDVPFFIALQYPRLINQILKSINGLNTKDTRKMVLVGTSGFNRRASFDVVEYMNHVVRYRNELKQNALHKCAAMGYIHSLGELLTHLSEHNINEMTSERDVNGNTPLHLSVINNHPAVCFSLNQLKPTDAIIQNNDGDTPMHIALKTSAYKCARVLYNNSKTFLKENNAGETIQLLLQQFKHELKQEDDISKMLLQIDLTQPHNYRFHKLITDHTFLSKMKDYLSVNSNQNMIIFYETVQEFKMINSNSERFQMAEQIVDHFLNDDSSHKLKFMKLAYGPFRVKFKECSPEHCPKDIFLNLETLALQNLKEEVFPKFIRSKLFIKYIERKKQTDPTFLVRFVKSELTNGDKLSDDTSSTDYVSNSRMAMSNTGSYSNDHNVSSESDEVIDVEDYDVKENTKICPKCGTELIDLDNYVFTDKEFQKAIENLHDMNQWRLLHEAGSGRTYASPELLHNHLSNSRRHTQVKYVGEMDCSSHAMFNMWVDPDYIQSREAHLDSSKQLDFIRNGKYAAVIELEILKMKFPHQNREFVHAYCCRFDEEEQRYLCISRSVNHPKAPINNKYVRGEVKTAFLVERISDVKCRYYYAVTADFGGWLDPDYYYKMVRKDTQYVHQNLEKLVHQREQFGKKRPEKGGLIQSLDYYLSKKD</sequence>
<protein>
    <recommendedName>
        <fullName evidence="3">RGS domain-containing protein</fullName>
    </recommendedName>
</protein>
<dbReference type="Pfam" id="PF00023">
    <property type="entry name" value="Ank"/>
    <property type="match status" value="1"/>
</dbReference>
<dbReference type="PANTHER" id="PTHR24133">
    <property type="entry name" value="ANKYRIN DOMAIN-CONTAINING"/>
    <property type="match status" value="1"/>
</dbReference>
<accession>A0A6A5BHQ9</accession>
<dbReference type="EMBL" id="VFQX01000060">
    <property type="protein sequence ID" value="KAF0973578.1"/>
    <property type="molecule type" value="Genomic_DNA"/>
</dbReference>
<evidence type="ECO:0000313" key="4">
    <source>
        <dbReference type="EMBL" id="KAF0973578.1"/>
    </source>
</evidence>
<dbReference type="PROSITE" id="PS50088">
    <property type="entry name" value="ANK_REPEAT"/>
    <property type="match status" value="2"/>
</dbReference>
<evidence type="ECO:0000313" key="5">
    <source>
        <dbReference type="Proteomes" id="UP000444721"/>
    </source>
</evidence>
<dbReference type="InterPro" id="IPR036305">
    <property type="entry name" value="RGS_sf"/>
</dbReference>
<dbReference type="InterPro" id="IPR016137">
    <property type="entry name" value="RGS"/>
</dbReference>
<evidence type="ECO:0000259" key="3">
    <source>
        <dbReference type="PROSITE" id="PS50132"/>
    </source>
</evidence>
<dbReference type="PROSITE" id="PS50132">
    <property type="entry name" value="RGS"/>
    <property type="match status" value="1"/>
</dbReference>
<dbReference type="AlphaFoldDB" id="A0A6A5BHQ9"/>
<feature type="domain" description="RGS" evidence="3">
    <location>
        <begin position="427"/>
        <end position="548"/>
    </location>
</feature>
<dbReference type="OMA" id="PMHIALK"/>
<proteinExistence type="predicted"/>
<dbReference type="GeneID" id="68115500"/>
<dbReference type="SUPFAM" id="SSF48097">
    <property type="entry name" value="Regulator of G-protein signaling, RGS"/>
    <property type="match status" value="1"/>
</dbReference>
<feature type="compositionally biased region" description="Polar residues" evidence="2">
    <location>
        <begin position="1"/>
        <end position="11"/>
    </location>
</feature>
<dbReference type="Gene3D" id="1.25.40.20">
    <property type="entry name" value="Ankyrin repeat-containing domain"/>
    <property type="match status" value="2"/>
</dbReference>
<dbReference type="InterPro" id="IPR002110">
    <property type="entry name" value="Ankyrin_rpt"/>
</dbReference>
<evidence type="ECO:0000256" key="1">
    <source>
        <dbReference type="PROSITE-ProRule" id="PRU00023"/>
    </source>
</evidence>
<feature type="compositionally biased region" description="Low complexity" evidence="2">
    <location>
        <begin position="12"/>
        <end position="26"/>
    </location>
</feature>
<dbReference type="InterPro" id="IPR023393">
    <property type="entry name" value="START-like_dom_sf"/>
</dbReference>
<dbReference type="Pfam" id="PF12796">
    <property type="entry name" value="Ank_2"/>
    <property type="match status" value="2"/>
</dbReference>
<dbReference type="Gene3D" id="1.10.167.10">
    <property type="entry name" value="Regulator of G-protein Signalling 4, domain 2"/>
    <property type="match status" value="1"/>
</dbReference>
<organism evidence="4 5">
    <name type="scientific">Naegleria fowleri</name>
    <name type="common">Brain eating amoeba</name>
    <dbReference type="NCBI Taxonomy" id="5763"/>
    <lineage>
        <taxon>Eukaryota</taxon>
        <taxon>Discoba</taxon>
        <taxon>Heterolobosea</taxon>
        <taxon>Tetramitia</taxon>
        <taxon>Eutetramitia</taxon>
        <taxon>Vahlkampfiidae</taxon>
        <taxon>Naegleria</taxon>
    </lineage>
</organism>
<dbReference type="InterPro" id="IPR052391">
    <property type="entry name" value="E3_Ligase-Neurotoxin"/>
</dbReference>
<gene>
    <name evidence="4" type="ORF">FDP41_008282</name>
</gene>
<comment type="caution">
    <text evidence="4">The sequence shown here is derived from an EMBL/GenBank/DDBJ whole genome shotgun (WGS) entry which is preliminary data.</text>
</comment>
<dbReference type="RefSeq" id="XP_044558291.1">
    <property type="nucleotide sequence ID" value="XM_044712119.1"/>
</dbReference>
<dbReference type="PANTHER" id="PTHR24133:SF40">
    <property type="entry name" value="ANKYRIN REPEAT DOMAIN 44"/>
    <property type="match status" value="1"/>
</dbReference>
<dbReference type="SUPFAM" id="SSF55961">
    <property type="entry name" value="Bet v1-like"/>
    <property type="match status" value="1"/>
</dbReference>
<dbReference type="GO" id="GO:0008289">
    <property type="term" value="F:lipid binding"/>
    <property type="evidence" value="ECO:0007669"/>
    <property type="project" value="InterPro"/>
</dbReference>